<evidence type="ECO:0000256" key="3">
    <source>
        <dbReference type="ARBA" id="ARBA00023125"/>
    </source>
</evidence>
<dbReference type="eggNOG" id="COG3629">
    <property type="taxonomic scope" value="Bacteria"/>
</dbReference>
<evidence type="ECO:0000256" key="1">
    <source>
        <dbReference type="ARBA" id="ARBA00005820"/>
    </source>
</evidence>
<dbReference type="EMBL" id="CP002593">
    <property type="protein sequence ID" value="AEA23864.1"/>
    <property type="molecule type" value="Genomic_DNA"/>
</dbReference>
<dbReference type="Pfam" id="PF00486">
    <property type="entry name" value="Trans_reg_C"/>
    <property type="match status" value="1"/>
</dbReference>
<feature type="DNA-binding region" description="OmpR/PhoB-type" evidence="6">
    <location>
        <begin position="1"/>
        <end position="93"/>
    </location>
</feature>
<dbReference type="GO" id="GO:0000160">
    <property type="term" value="P:phosphorelay signal transduction system"/>
    <property type="evidence" value="ECO:0007669"/>
    <property type="project" value="InterPro"/>
</dbReference>
<dbReference type="SMART" id="SM00028">
    <property type="entry name" value="TPR"/>
    <property type="match status" value="4"/>
</dbReference>
<evidence type="ECO:0000256" key="6">
    <source>
        <dbReference type="PROSITE-ProRule" id="PRU01091"/>
    </source>
</evidence>
<dbReference type="InterPro" id="IPR019734">
    <property type="entry name" value="TPR_rpt"/>
</dbReference>
<evidence type="ECO:0000313" key="9">
    <source>
        <dbReference type="Proteomes" id="UP000007809"/>
    </source>
</evidence>
<dbReference type="Proteomes" id="UP000007809">
    <property type="component" value="Chromosome"/>
</dbReference>
<sequence>MTTALRIRLLGPFTVEGELSAPVPTGKARRALAVLAERRGEFVSVGTLVDALWDNDEPPERADRNVAALVSRLRRAIGRERIDGSAAGYRLVADDVAVDLHEAVELVETAEYELSHGRSALASTSAEHAAKLLDADVPLAGEHDGPWVDGLRRSVTRLLRRARICWSAAAVELGAYDAAVEVASTALRDDPFDEEACRTVMLGHQRAGRSSAALVAYRTLRVAMSEHLGSDPSPATQALFLSVLRSESPNAVDHPTRQPVVGVPDRVEPVVGRDAELAVLRELWEGAAAGRPALTVVAGEAGIGKSALVTAFAAEPRRTGGLVLRVDCFEAERSLYLQPLVEALRTVVHRMTPADVRELAGGRLGTLTELLPELTALVGETPYIRAAPELEHRRSLDALTGFLVRLSARQPVLLVIEDMQHAGSSTVEALHLLAGHWEGSRAMVLLTERTSEDQPVTDMLRDVARRIDLGPLTRADVATLVERSGSGHDADQLYEWTGGSPLFLTELLRQPPSPRGGVQVPPSLHDSVAERIEHAGEPVAVLLAQGAVLGLTFSLDDVAELSGLDVEDCARRAGRALRAGLIVTQGESFRFSNDIVRQVAYASMPEPVRISRHRRAARMLRARPEAAARHLAEARDWAGAANAWLAAAHVAHLGFAHTDAEQLIAQAVEAARTVGDPERLAEALMRHGRARGELGRYDQARADLEEALALARDIGDSELEARILEQLGWTALYARDAMAAVDLAEQATELAESAAAAPGALPSATLLLGRVRHWDGDYAGAGTAYEQVLGSSPGDPTTAVALAYRGALLQHMDRFTEAKTVLARAAALCRRTGEFRPLLQTLFFTALARGDSGDFAGALRALDNARRLIDAEKVGFYRAGIETATSWLWQELGQVHRARDHAEHAVELARRGGGALELEQELHALLALADCDLLLGHDDAAADLVTAAAPTLDRSLPFKPRAVMRYLEMRSRWEPEHAEALLVEARLYASPKYEALALAALDRPDEAARVAATTRSDLVIGQLGASADRSAALGRIAESLPTELRETFGASGRLVSERRRTH</sequence>
<gene>
    <name evidence="8" type="ordered locus">Psed_1628</name>
</gene>
<dbReference type="Pfam" id="PF13424">
    <property type="entry name" value="TPR_12"/>
    <property type="match status" value="1"/>
</dbReference>
<name>F4CXX9_PSEUX</name>
<dbReference type="Pfam" id="PF13191">
    <property type="entry name" value="AAA_16"/>
    <property type="match status" value="1"/>
</dbReference>
<dbReference type="InterPro" id="IPR011990">
    <property type="entry name" value="TPR-like_helical_dom_sf"/>
</dbReference>
<dbReference type="InterPro" id="IPR051677">
    <property type="entry name" value="AfsR-DnrI-RedD_regulator"/>
</dbReference>
<feature type="repeat" description="TPR" evidence="5">
    <location>
        <begin position="681"/>
        <end position="714"/>
    </location>
</feature>
<accession>F4CXX9</accession>
<feature type="domain" description="OmpR/PhoB-type" evidence="7">
    <location>
        <begin position="1"/>
        <end position="93"/>
    </location>
</feature>
<evidence type="ECO:0000256" key="2">
    <source>
        <dbReference type="ARBA" id="ARBA00023015"/>
    </source>
</evidence>
<keyword evidence="5" id="KW-0802">TPR repeat</keyword>
<dbReference type="SUPFAM" id="SSF46894">
    <property type="entry name" value="C-terminal effector domain of the bipartite response regulators"/>
    <property type="match status" value="1"/>
</dbReference>
<keyword evidence="4" id="KW-0804">Transcription</keyword>
<evidence type="ECO:0000256" key="5">
    <source>
        <dbReference type="PROSITE-ProRule" id="PRU00339"/>
    </source>
</evidence>
<dbReference type="RefSeq" id="WP_013673796.1">
    <property type="nucleotide sequence ID" value="NC_015312.1"/>
</dbReference>
<dbReference type="InterPro" id="IPR036388">
    <property type="entry name" value="WH-like_DNA-bd_sf"/>
</dbReference>
<dbReference type="InterPro" id="IPR016032">
    <property type="entry name" value="Sig_transdc_resp-reg_C-effctor"/>
</dbReference>
<dbReference type="SMART" id="SM01043">
    <property type="entry name" value="BTAD"/>
    <property type="match status" value="1"/>
</dbReference>
<evidence type="ECO:0000256" key="4">
    <source>
        <dbReference type="ARBA" id="ARBA00023163"/>
    </source>
</evidence>
<dbReference type="Gene3D" id="3.40.50.300">
    <property type="entry name" value="P-loop containing nucleotide triphosphate hydrolases"/>
    <property type="match status" value="1"/>
</dbReference>
<dbReference type="OrthoDB" id="3666751at2"/>
<dbReference type="Gene3D" id="1.25.40.10">
    <property type="entry name" value="Tetratricopeptide repeat domain"/>
    <property type="match status" value="3"/>
</dbReference>
<dbReference type="InterPro" id="IPR005158">
    <property type="entry name" value="BTAD"/>
</dbReference>
<dbReference type="PANTHER" id="PTHR35807:SF1">
    <property type="entry name" value="TRANSCRIPTIONAL REGULATOR REDD"/>
    <property type="match status" value="1"/>
</dbReference>
<keyword evidence="3 6" id="KW-0238">DNA-binding</keyword>
<reference evidence="8 9" key="1">
    <citation type="journal article" date="2011" name="J. Bacteriol.">
        <title>Genome sequence of the 1,4-dioxane-degrading Pseudonocardia dioxanivorans strain CB1190.</title>
        <authorList>
            <person name="Sales C.M."/>
            <person name="Mahendra S."/>
            <person name="Grostern A."/>
            <person name="Parales R.E."/>
            <person name="Goodwin L.A."/>
            <person name="Woyke T."/>
            <person name="Nolan M."/>
            <person name="Lapidus A."/>
            <person name="Chertkov O."/>
            <person name="Ovchinnikova G."/>
            <person name="Sczyrba A."/>
            <person name="Alvarez-Cohen L."/>
        </authorList>
    </citation>
    <scope>NUCLEOTIDE SEQUENCE [LARGE SCALE GENOMIC DNA]</scope>
    <source>
        <strain evidence="9">ATCC 55486 / DSM 44775 / JCM 13855 / CB1190</strain>
    </source>
</reference>
<dbReference type="Gene3D" id="1.10.10.10">
    <property type="entry name" value="Winged helix-like DNA-binding domain superfamily/Winged helix DNA-binding domain"/>
    <property type="match status" value="1"/>
</dbReference>
<dbReference type="InterPro" id="IPR027417">
    <property type="entry name" value="P-loop_NTPase"/>
</dbReference>
<keyword evidence="9" id="KW-1185">Reference proteome</keyword>
<dbReference type="HOGENOM" id="CLU_292837_0_0_11"/>
<dbReference type="KEGG" id="pdx:Psed_1628"/>
<keyword evidence="2" id="KW-0805">Transcription regulation</keyword>
<evidence type="ECO:0000313" key="8">
    <source>
        <dbReference type="EMBL" id="AEA23864.1"/>
    </source>
</evidence>
<dbReference type="GO" id="GO:0003677">
    <property type="term" value="F:DNA binding"/>
    <property type="evidence" value="ECO:0007669"/>
    <property type="project" value="UniProtKB-UniRule"/>
</dbReference>
<evidence type="ECO:0000259" key="7">
    <source>
        <dbReference type="PROSITE" id="PS51755"/>
    </source>
</evidence>
<organism evidence="8 9">
    <name type="scientific">Pseudonocardia dioxanivorans (strain ATCC 55486 / DSM 44775 / JCM 13855 / CB1190)</name>
    <dbReference type="NCBI Taxonomy" id="675635"/>
    <lineage>
        <taxon>Bacteria</taxon>
        <taxon>Bacillati</taxon>
        <taxon>Actinomycetota</taxon>
        <taxon>Actinomycetes</taxon>
        <taxon>Pseudonocardiales</taxon>
        <taxon>Pseudonocardiaceae</taxon>
        <taxon>Pseudonocardia</taxon>
    </lineage>
</organism>
<proteinExistence type="inferred from homology"/>
<dbReference type="GO" id="GO:0006355">
    <property type="term" value="P:regulation of DNA-templated transcription"/>
    <property type="evidence" value="ECO:0007669"/>
    <property type="project" value="InterPro"/>
</dbReference>
<dbReference type="InterPro" id="IPR041664">
    <property type="entry name" value="AAA_16"/>
</dbReference>
<protein>
    <submittedName>
        <fullName evidence="8">Transcriptional regulator, putative ATPase, winged helix family</fullName>
    </submittedName>
</protein>
<dbReference type="AlphaFoldDB" id="F4CXX9"/>
<dbReference type="STRING" id="675635.Psed_1628"/>
<comment type="similarity">
    <text evidence="1">Belongs to the AfsR/DnrI/RedD regulatory family.</text>
</comment>
<dbReference type="SUPFAM" id="SSF48452">
    <property type="entry name" value="TPR-like"/>
    <property type="match status" value="3"/>
</dbReference>
<dbReference type="eggNOG" id="COG3899">
    <property type="taxonomic scope" value="Bacteria"/>
</dbReference>
<dbReference type="SUPFAM" id="SSF52540">
    <property type="entry name" value="P-loop containing nucleoside triphosphate hydrolases"/>
    <property type="match status" value="1"/>
</dbReference>
<dbReference type="PROSITE" id="PS50005">
    <property type="entry name" value="TPR"/>
    <property type="match status" value="1"/>
</dbReference>
<dbReference type="SMART" id="SM00862">
    <property type="entry name" value="Trans_reg_C"/>
    <property type="match status" value="1"/>
</dbReference>
<dbReference type="InterPro" id="IPR001867">
    <property type="entry name" value="OmpR/PhoB-type_DNA-bd"/>
</dbReference>
<dbReference type="PANTHER" id="PTHR35807">
    <property type="entry name" value="TRANSCRIPTIONAL REGULATOR REDD-RELATED"/>
    <property type="match status" value="1"/>
</dbReference>
<dbReference type="eggNOG" id="COG0457">
    <property type="taxonomic scope" value="Bacteria"/>
</dbReference>
<dbReference type="PROSITE" id="PS51755">
    <property type="entry name" value="OMPR_PHOB"/>
    <property type="match status" value="1"/>
</dbReference>
<dbReference type="Pfam" id="PF03704">
    <property type="entry name" value="BTAD"/>
    <property type="match status" value="1"/>
</dbReference>